<feature type="transmembrane region" description="Helical" evidence="1">
    <location>
        <begin position="190"/>
        <end position="213"/>
    </location>
</feature>
<accession>A0A1W1D5B7</accession>
<feature type="transmembrane region" description="Helical" evidence="1">
    <location>
        <begin position="57"/>
        <end position="79"/>
    </location>
</feature>
<feature type="transmembrane region" description="Helical" evidence="1">
    <location>
        <begin position="282"/>
        <end position="302"/>
    </location>
</feature>
<protein>
    <submittedName>
        <fullName evidence="2">Uncharacterized protein</fullName>
    </submittedName>
</protein>
<feature type="transmembrane region" description="Helical" evidence="1">
    <location>
        <begin position="91"/>
        <end position="109"/>
    </location>
</feature>
<feature type="transmembrane region" description="Helical" evidence="1">
    <location>
        <begin position="149"/>
        <end position="170"/>
    </location>
</feature>
<feature type="transmembrane region" description="Helical" evidence="1">
    <location>
        <begin position="115"/>
        <end position="137"/>
    </location>
</feature>
<reference evidence="2" key="1">
    <citation type="submission" date="2016-10" db="EMBL/GenBank/DDBJ databases">
        <authorList>
            <person name="de Groot N.N."/>
        </authorList>
    </citation>
    <scope>NUCLEOTIDE SEQUENCE</scope>
</reference>
<proteinExistence type="predicted"/>
<sequence length="430" mass="48768">MNFAGLSTDQAPPISVPIRFFLTAPLFGVLAGFFLLFHDKLVFMSRYSIESIVFTHMITIGVFGFVMLGALTQMLPVLAGVKIKSVKTLTTYAHIALTSGLLLMGIGLLSQSQYINTIASFLLGSGFLVMIGAILYATRTIKNITATILGMQISLSFAFVIVLMGLYLLYGYITSDTTLLHYHIANIHSVLAIFGFAGILIIAVSFQVLPMFYVAPRFKRFCKQYVTKIIAFGLILWIILNLFFQDYALVAKMWIALFFWAFATTVWVKLNKRKRPISDVTVWYWRNASIFLTLGSFVWIFGEFFKEQYIIMTAILIGGGFLFSIMSGMLYKIVPFLVWFHLNGMGYMSIPTVNEMIDKRVAKLQFILFVTALVGFIFSFYMDIFFIPSAISFILSMVLLEYNIILPVYTYIQTKKKKPDFDMSMFGNLE</sequence>
<organism evidence="2">
    <name type="scientific">hydrothermal vent metagenome</name>
    <dbReference type="NCBI Taxonomy" id="652676"/>
    <lineage>
        <taxon>unclassified sequences</taxon>
        <taxon>metagenomes</taxon>
        <taxon>ecological metagenomes</taxon>
    </lineage>
</organism>
<evidence type="ECO:0000313" key="2">
    <source>
        <dbReference type="EMBL" id="SFV75606.1"/>
    </source>
</evidence>
<keyword evidence="1" id="KW-0472">Membrane</keyword>
<feature type="transmembrane region" description="Helical" evidence="1">
    <location>
        <begin position="250"/>
        <end position="270"/>
    </location>
</feature>
<keyword evidence="1" id="KW-0812">Transmembrane</keyword>
<evidence type="ECO:0000256" key="1">
    <source>
        <dbReference type="SAM" id="Phobius"/>
    </source>
</evidence>
<gene>
    <name evidence="2" type="ORF">MNB_SM-3-1021</name>
</gene>
<name>A0A1W1D5B7_9ZZZZ</name>
<feature type="transmembrane region" description="Helical" evidence="1">
    <location>
        <begin position="20"/>
        <end position="37"/>
    </location>
</feature>
<keyword evidence="1" id="KW-1133">Transmembrane helix</keyword>
<feature type="transmembrane region" description="Helical" evidence="1">
    <location>
        <begin position="308"/>
        <end position="331"/>
    </location>
</feature>
<feature type="transmembrane region" description="Helical" evidence="1">
    <location>
        <begin position="366"/>
        <end position="387"/>
    </location>
</feature>
<dbReference type="AlphaFoldDB" id="A0A1W1D5B7"/>
<feature type="transmembrane region" description="Helical" evidence="1">
    <location>
        <begin position="225"/>
        <end position="244"/>
    </location>
</feature>
<feature type="transmembrane region" description="Helical" evidence="1">
    <location>
        <begin position="393"/>
        <end position="412"/>
    </location>
</feature>
<dbReference type="EMBL" id="FPHP01000044">
    <property type="protein sequence ID" value="SFV75606.1"/>
    <property type="molecule type" value="Genomic_DNA"/>
</dbReference>